<organism evidence="3 4">
    <name type="scientific">Streptomyces griseoloalbus</name>
    <dbReference type="NCBI Taxonomy" id="67303"/>
    <lineage>
        <taxon>Bacteria</taxon>
        <taxon>Bacillati</taxon>
        <taxon>Actinomycetota</taxon>
        <taxon>Actinomycetes</taxon>
        <taxon>Kitasatosporales</taxon>
        <taxon>Streptomycetaceae</taxon>
        <taxon>Streptomyces</taxon>
    </lineage>
</organism>
<dbReference type="EMBL" id="JBEZLS010000047">
    <property type="protein sequence ID" value="MEU9356273.1"/>
    <property type="molecule type" value="Genomic_DNA"/>
</dbReference>
<feature type="compositionally biased region" description="Low complexity" evidence="1">
    <location>
        <begin position="36"/>
        <end position="51"/>
    </location>
</feature>
<evidence type="ECO:0000256" key="1">
    <source>
        <dbReference type="SAM" id="MobiDB-lite"/>
    </source>
</evidence>
<feature type="signal peptide" evidence="2">
    <location>
        <begin position="1"/>
        <end position="23"/>
    </location>
</feature>
<evidence type="ECO:0008006" key="5">
    <source>
        <dbReference type="Google" id="ProtNLM"/>
    </source>
</evidence>
<keyword evidence="2" id="KW-0732">Signal</keyword>
<proteinExistence type="predicted"/>
<name>A0ABV3EGZ1_9ACTN</name>
<dbReference type="Proteomes" id="UP001551582">
    <property type="component" value="Unassembled WGS sequence"/>
</dbReference>
<protein>
    <recommendedName>
        <fullName evidence="5">Lipoprotein</fullName>
    </recommendedName>
</protein>
<dbReference type="PROSITE" id="PS51257">
    <property type="entry name" value="PROKAR_LIPOPROTEIN"/>
    <property type="match status" value="1"/>
</dbReference>
<gene>
    <name evidence="3" type="ORF">AB0D65_36055</name>
</gene>
<comment type="caution">
    <text evidence="3">The sequence shown here is derived from an EMBL/GenBank/DDBJ whole genome shotgun (WGS) entry which is preliminary data.</text>
</comment>
<dbReference type="RefSeq" id="WP_359989835.1">
    <property type="nucleotide sequence ID" value="NZ_JBEZLS010000047.1"/>
</dbReference>
<feature type="region of interest" description="Disordered" evidence="1">
    <location>
        <begin position="24"/>
        <end position="79"/>
    </location>
</feature>
<evidence type="ECO:0000313" key="3">
    <source>
        <dbReference type="EMBL" id="MEU9356273.1"/>
    </source>
</evidence>
<keyword evidence="4" id="KW-1185">Reference proteome</keyword>
<evidence type="ECO:0000256" key="2">
    <source>
        <dbReference type="SAM" id="SignalP"/>
    </source>
</evidence>
<feature type="chain" id="PRO_5047026284" description="Lipoprotein" evidence="2">
    <location>
        <begin position="24"/>
        <end position="230"/>
    </location>
</feature>
<sequence>MAPGLSRITPLTAFLAVSLMAGACGSPNPAPPVEQSDPGPAAPDAGSADASPTPPSSAAPEVVGPAPADLRDVDWPNTPAPGEFCGVPELVRFDANGEARATSTVWGLVRVRRGTTVLYGDTDGDKRDEAVVYVGCDDNGATQNTQIAAGYVVYTHAGKNLAVLGSITPRQKAGPYPTALAGAEFAPGRITVHEKWYRTNDAHCCPSGDAVTVWTREGNRLTPGVPRITS</sequence>
<reference evidence="3 4" key="1">
    <citation type="submission" date="2024-06" db="EMBL/GenBank/DDBJ databases">
        <title>The Natural Products Discovery Center: Release of the First 8490 Sequenced Strains for Exploring Actinobacteria Biosynthetic Diversity.</title>
        <authorList>
            <person name="Kalkreuter E."/>
            <person name="Kautsar S.A."/>
            <person name="Yang D."/>
            <person name="Bader C.D."/>
            <person name="Teijaro C.N."/>
            <person name="Fluegel L."/>
            <person name="Davis C.M."/>
            <person name="Simpson J.R."/>
            <person name="Lauterbach L."/>
            <person name="Steele A.D."/>
            <person name="Gui C."/>
            <person name="Meng S."/>
            <person name="Li G."/>
            <person name="Viehrig K."/>
            <person name="Ye F."/>
            <person name="Su P."/>
            <person name="Kiefer A.F."/>
            <person name="Nichols A."/>
            <person name="Cepeda A.J."/>
            <person name="Yan W."/>
            <person name="Fan B."/>
            <person name="Jiang Y."/>
            <person name="Adhikari A."/>
            <person name="Zheng C.-J."/>
            <person name="Schuster L."/>
            <person name="Cowan T.M."/>
            <person name="Smanski M.J."/>
            <person name="Chevrette M.G."/>
            <person name="De Carvalho L.P.S."/>
            <person name="Shen B."/>
        </authorList>
    </citation>
    <scope>NUCLEOTIDE SEQUENCE [LARGE SCALE GENOMIC DNA]</scope>
    <source>
        <strain evidence="3 4">NPDC048274</strain>
    </source>
</reference>
<evidence type="ECO:0000313" key="4">
    <source>
        <dbReference type="Proteomes" id="UP001551582"/>
    </source>
</evidence>
<accession>A0ABV3EGZ1</accession>